<dbReference type="EMBL" id="VSSQ01030517">
    <property type="protein sequence ID" value="MPM81070.1"/>
    <property type="molecule type" value="Genomic_DNA"/>
</dbReference>
<dbReference type="SUPFAM" id="SSF52833">
    <property type="entry name" value="Thioredoxin-like"/>
    <property type="match status" value="1"/>
</dbReference>
<name>A0A645CV84_9ZZZZ</name>
<comment type="caution">
    <text evidence="1">The sequence shown here is derived from an EMBL/GenBank/DDBJ whole genome shotgun (WGS) entry which is preliminary data.</text>
</comment>
<evidence type="ECO:0000313" key="1">
    <source>
        <dbReference type="EMBL" id="MPM81070.1"/>
    </source>
</evidence>
<dbReference type="AlphaFoldDB" id="A0A645CV84"/>
<protein>
    <submittedName>
        <fullName evidence="1">Uncharacterized protein</fullName>
    </submittedName>
</protein>
<sequence>MGKKERVSVKICVGTACFVQGGADLLLYNEFLDPVVLGGCDIEGVSCLGGCKDPNAKDRPPYVQIGGVIHGDMTQEKLCKLLAEAVHA</sequence>
<dbReference type="Gene3D" id="3.40.30.10">
    <property type="entry name" value="Glutaredoxin"/>
    <property type="match status" value="1"/>
</dbReference>
<gene>
    <name evidence="1" type="ORF">SDC9_128122</name>
</gene>
<accession>A0A645CV84</accession>
<dbReference type="InterPro" id="IPR036249">
    <property type="entry name" value="Thioredoxin-like_sf"/>
</dbReference>
<proteinExistence type="predicted"/>
<organism evidence="1">
    <name type="scientific">bioreactor metagenome</name>
    <dbReference type="NCBI Taxonomy" id="1076179"/>
    <lineage>
        <taxon>unclassified sequences</taxon>
        <taxon>metagenomes</taxon>
        <taxon>ecological metagenomes</taxon>
    </lineage>
</organism>
<reference evidence="1" key="1">
    <citation type="submission" date="2019-08" db="EMBL/GenBank/DDBJ databases">
        <authorList>
            <person name="Kucharzyk K."/>
            <person name="Murdoch R.W."/>
            <person name="Higgins S."/>
            <person name="Loffler F."/>
        </authorList>
    </citation>
    <scope>NUCLEOTIDE SEQUENCE</scope>
</reference>